<evidence type="ECO:0000313" key="3">
    <source>
        <dbReference type="Proteomes" id="UP000249363"/>
    </source>
</evidence>
<dbReference type="PANTHER" id="PTHR38792:SF3">
    <property type="entry name" value="BNR_ASP-BOX REPEAT DOMAIN PROTEIN (AFU_ORTHOLOGUE AFUA_7G06430)-RELATED"/>
    <property type="match status" value="1"/>
</dbReference>
<dbReference type="InterPro" id="IPR036278">
    <property type="entry name" value="Sialidase_sf"/>
</dbReference>
<protein>
    <recommendedName>
        <fullName evidence="4">Sialidase domain-containing protein</fullName>
    </recommendedName>
</protein>
<reference evidence="2 3" key="1">
    <citation type="journal article" date="2017" name="Biotechnol. Biofuels">
        <title>Differential beta-glucosidase expression as a function of carbon source availability in Talaromyces amestolkiae: a genomic and proteomic approach.</title>
        <authorList>
            <person name="de Eugenio L.I."/>
            <person name="Mendez-Liter J.A."/>
            <person name="Nieto-Dominguez M."/>
            <person name="Alonso L."/>
            <person name="Gil-Munoz J."/>
            <person name="Barriuso J."/>
            <person name="Prieto A."/>
            <person name="Martinez M.J."/>
        </authorList>
    </citation>
    <scope>NUCLEOTIDE SEQUENCE [LARGE SCALE GENOMIC DNA]</scope>
    <source>
        <strain evidence="2 3">CIB</strain>
    </source>
</reference>
<organism evidence="2 3">
    <name type="scientific">Talaromyces amestolkiae</name>
    <dbReference type="NCBI Taxonomy" id="1196081"/>
    <lineage>
        <taxon>Eukaryota</taxon>
        <taxon>Fungi</taxon>
        <taxon>Dikarya</taxon>
        <taxon>Ascomycota</taxon>
        <taxon>Pezizomycotina</taxon>
        <taxon>Eurotiomycetes</taxon>
        <taxon>Eurotiomycetidae</taxon>
        <taxon>Eurotiales</taxon>
        <taxon>Trichocomaceae</taxon>
        <taxon>Talaromyces</taxon>
        <taxon>Talaromyces sect. Talaromyces</taxon>
    </lineage>
</organism>
<dbReference type="STRING" id="1196081.A0A364KVS7"/>
<feature type="signal peptide" evidence="1">
    <location>
        <begin position="1"/>
        <end position="17"/>
    </location>
</feature>
<accession>A0A364KVS7</accession>
<evidence type="ECO:0000313" key="2">
    <source>
        <dbReference type="EMBL" id="RAO67643.1"/>
    </source>
</evidence>
<dbReference type="SUPFAM" id="SSF50939">
    <property type="entry name" value="Sialidases"/>
    <property type="match status" value="1"/>
</dbReference>
<evidence type="ECO:0008006" key="4">
    <source>
        <dbReference type="Google" id="ProtNLM"/>
    </source>
</evidence>
<comment type="caution">
    <text evidence="2">The sequence shown here is derived from an EMBL/GenBank/DDBJ whole genome shotgun (WGS) entry which is preliminary data.</text>
</comment>
<gene>
    <name evidence="2" type="ORF">BHQ10_003655</name>
</gene>
<keyword evidence="3" id="KW-1185">Reference proteome</keyword>
<sequence>MKVRIFFSLAVLPLAVAAIVPSLTKTFSNVTIFDPPSDYNIPRTLYARTVQLPNGDLLATWENYSPEPPAVYFPIYRSSDLGKTWSKLSKVQDTANGVGLRYQPFLYYLDERIGSFGPGTLLLAGNSIPTDLSTTQIDIYASHDSGKTWQFLSHIASGGEAIPDNGLTPVWEPFLLAHHGRLICYYSDQRDNATYGQKLVHQVSTDLKSWGPVVNDVTYDTYTDRPGMPVITKLPNGQFLMTYEHGSFFGTSSYSFPVTYKLSTDPENFATASGTQMVVSNGATPDGSPYVVWSSYGSSNGTIIVSSGGSSSVYVNQALGAGNWTEIPTPESTSYTRSLRILQEKETYLLLNGGGVLSGTSNRVTVSLIDLENALI</sequence>
<dbReference type="GeneID" id="63792871"/>
<proteinExistence type="predicted"/>
<evidence type="ECO:0000256" key="1">
    <source>
        <dbReference type="SAM" id="SignalP"/>
    </source>
</evidence>
<dbReference type="RefSeq" id="XP_040732159.1">
    <property type="nucleotide sequence ID" value="XM_040875935.1"/>
</dbReference>
<name>A0A364KVS7_TALAM</name>
<dbReference type="OrthoDB" id="2130735at2759"/>
<dbReference type="CDD" id="cd15482">
    <property type="entry name" value="Sialidase_non-viral"/>
    <property type="match status" value="1"/>
</dbReference>
<dbReference type="EMBL" id="MIKG01000006">
    <property type="protein sequence ID" value="RAO67643.1"/>
    <property type="molecule type" value="Genomic_DNA"/>
</dbReference>
<feature type="chain" id="PRO_5016841757" description="Sialidase domain-containing protein" evidence="1">
    <location>
        <begin position="18"/>
        <end position="376"/>
    </location>
</feature>
<dbReference type="PANTHER" id="PTHR38792">
    <property type="entry name" value="BNR/ASP-BOX REPEAT DOMAIN PROTEIN (AFU_ORTHOLOGUE AFUA_7G06430)-RELATED"/>
    <property type="match status" value="1"/>
</dbReference>
<dbReference type="AlphaFoldDB" id="A0A364KVS7"/>
<keyword evidence="1" id="KW-0732">Signal</keyword>
<dbReference type="Proteomes" id="UP000249363">
    <property type="component" value="Unassembled WGS sequence"/>
</dbReference>
<dbReference type="Gene3D" id="2.120.10.10">
    <property type="match status" value="1"/>
</dbReference>